<evidence type="ECO:0000313" key="2">
    <source>
        <dbReference type="EMBL" id="MCD7453846.1"/>
    </source>
</evidence>
<feature type="compositionally biased region" description="Acidic residues" evidence="1">
    <location>
        <begin position="46"/>
        <end position="56"/>
    </location>
</feature>
<comment type="caution">
    <text evidence="2">The sequence shown here is derived from an EMBL/GenBank/DDBJ whole genome shotgun (WGS) entry which is preliminary data.</text>
</comment>
<dbReference type="Proteomes" id="UP000823775">
    <property type="component" value="Unassembled WGS sequence"/>
</dbReference>
<evidence type="ECO:0000256" key="1">
    <source>
        <dbReference type="SAM" id="MobiDB-lite"/>
    </source>
</evidence>
<sequence>MSERSVYIEVFIRDVLRALSRVRLVFEELFNDDDRTDDEQARVDSDLESNVDEGEDLEMGDAAYAPTNNEDQIVIHLELKRASIAKLDSKGTSVIAKGRLASCNTSTTSSYVTRRESNAASCMMRTGIAVIGHVMQTPIVRLKACKVESQSE</sequence>
<organism evidence="2 3">
    <name type="scientific">Datura stramonium</name>
    <name type="common">Jimsonweed</name>
    <name type="synonym">Common thornapple</name>
    <dbReference type="NCBI Taxonomy" id="4076"/>
    <lineage>
        <taxon>Eukaryota</taxon>
        <taxon>Viridiplantae</taxon>
        <taxon>Streptophyta</taxon>
        <taxon>Embryophyta</taxon>
        <taxon>Tracheophyta</taxon>
        <taxon>Spermatophyta</taxon>
        <taxon>Magnoliopsida</taxon>
        <taxon>eudicotyledons</taxon>
        <taxon>Gunneridae</taxon>
        <taxon>Pentapetalae</taxon>
        <taxon>asterids</taxon>
        <taxon>lamiids</taxon>
        <taxon>Solanales</taxon>
        <taxon>Solanaceae</taxon>
        <taxon>Solanoideae</taxon>
        <taxon>Datureae</taxon>
        <taxon>Datura</taxon>
    </lineage>
</organism>
<protein>
    <submittedName>
        <fullName evidence="2">Uncharacterized protein</fullName>
    </submittedName>
</protein>
<evidence type="ECO:0000313" key="3">
    <source>
        <dbReference type="Proteomes" id="UP000823775"/>
    </source>
</evidence>
<proteinExistence type="predicted"/>
<feature type="region of interest" description="Disordered" evidence="1">
    <location>
        <begin position="37"/>
        <end position="56"/>
    </location>
</feature>
<reference evidence="2 3" key="1">
    <citation type="journal article" date="2021" name="BMC Genomics">
        <title>Datura genome reveals duplications of psychoactive alkaloid biosynthetic genes and high mutation rate following tissue culture.</title>
        <authorList>
            <person name="Rajewski A."/>
            <person name="Carter-House D."/>
            <person name="Stajich J."/>
            <person name="Litt A."/>
        </authorList>
    </citation>
    <scope>NUCLEOTIDE SEQUENCE [LARGE SCALE GENOMIC DNA]</scope>
    <source>
        <strain evidence="2">AR-01</strain>
    </source>
</reference>
<gene>
    <name evidence="2" type="ORF">HAX54_022342</name>
</gene>
<name>A0ABS8S478_DATST</name>
<keyword evidence="3" id="KW-1185">Reference proteome</keyword>
<accession>A0ABS8S478</accession>
<dbReference type="EMBL" id="JACEIK010000269">
    <property type="protein sequence ID" value="MCD7453846.1"/>
    <property type="molecule type" value="Genomic_DNA"/>
</dbReference>